<feature type="domain" description="HTH gntR-type" evidence="4">
    <location>
        <begin position="5"/>
        <end position="72"/>
    </location>
</feature>
<dbReference type="Gene3D" id="1.20.120.530">
    <property type="entry name" value="GntR ligand-binding domain-like"/>
    <property type="match status" value="1"/>
</dbReference>
<dbReference type="SMART" id="SM00345">
    <property type="entry name" value="HTH_GNTR"/>
    <property type="match status" value="1"/>
</dbReference>
<dbReference type="Gene3D" id="1.10.10.10">
    <property type="entry name" value="Winged helix-like DNA-binding domain superfamily/Winged helix DNA-binding domain"/>
    <property type="match status" value="1"/>
</dbReference>
<evidence type="ECO:0000313" key="6">
    <source>
        <dbReference type="Proteomes" id="UP000219546"/>
    </source>
</evidence>
<keyword evidence="3" id="KW-0804">Transcription</keyword>
<dbReference type="RefSeq" id="WP_097158746.1">
    <property type="nucleotide sequence ID" value="NZ_JBEPMQ010000006.1"/>
</dbReference>
<dbReference type="InterPro" id="IPR008920">
    <property type="entry name" value="TF_FadR/GntR_C"/>
</dbReference>
<dbReference type="CDD" id="cd07377">
    <property type="entry name" value="WHTH_GntR"/>
    <property type="match status" value="1"/>
</dbReference>
<name>A0A285CTA8_9BACI</name>
<keyword evidence="1" id="KW-0805">Transcription regulation</keyword>
<dbReference type="InterPro" id="IPR011711">
    <property type="entry name" value="GntR_C"/>
</dbReference>
<evidence type="ECO:0000256" key="3">
    <source>
        <dbReference type="ARBA" id="ARBA00023163"/>
    </source>
</evidence>
<dbReference type="SUPFAM" id="SSF48008">
    <property type="entry name" value="GntR ligand-binding domain-like"/>
    <property type="match status" value="1"/>
</dbReference>
<dbReference type="PANTHER" id="PTHR43537">
    <property type="entry name" value="TRANSCRIPTIONAL REGULATOR, GNTR FAMILY"/>
    <property type="match status" value="1"/>
</dbReference>
<dbReference type="InterPro" id="IPR036390">
    <property type="entry name" value="WH_DNA-bd_sf"/>
</dbReference>
<dbReference type="OrthoDB" id="574518at2"/>
<reference evidence="5 6" key="1">
    <citation type="submission" date="2017-08" db="EMBL/GenBank/DDBJ databases">
        <authorList>
            <person name="de Groot N.N."/>
        </authorList>
    </citation>
    <scope>NUCLEOTIDE SEQUENCE [LARGE SCALE GENOMIC DNA]</scope>
    <source>
        <strain evidence="5 6">JC228</strain>
    </source>
</reference>
<dbReference type="SMART" id="SM00895">
    <property type="entry name" value="FCD"/>
    <property type="match status" value="1"/>
</dbReference>
<dbReference type="Pfam" id="PF00392">
    <property type="entry name" value="GntR"/>
    <property type="match status" value="1"/>
</dbReference>
<gene>
    <name evidence="5" type="ORF">SAMN05877753_104366</name>
</gene>
<dbReference type="Pfam" id="PF07729">
    <property type="entry name" value="FCD"/>
    <property type="match status" value="1"/>
</dbReference>
<dbReference type="InterPro" id="IPR000524">
    <property type="entry name" value="Tscrpt_reg_HTH_GntR"/>
</dbReference>
<evidence type="ECO:0000313" key="5">
    <source>
        <dbReference type="EMBL" id="SNX70797.1"/>
    </source>
</evidence>
<dbReference type="PROSITE" id="PS50949">
    <property type="entry name" value="HTH_GNTR"/>
    <property type="match status" value="1"/>
</dbReference>
<dbReference type="PANTHER" id="PTHR43537:SF45">
    <property type="entry name" value="GNTR FAMILY REGULATORY PROTEIN"/>
    <property type="match status" value="1"/>
</dbReference>
<evidence type="ECO:0000256" key="1">
    <source>
        <dbReference type="ARBA" id="ARBA00023015"/>
    </source>
</evidence>
<dbReference type="Proteomes" id="UP000219546">
    <property type="component" value="Unassembled WGS sequence"/>
</dbReference>
<keyword evidence="2 5" id="KW-0238">DNA-binding</keyword>
<dbReference type="AlphaFoldDB" id="A0A285CTA8"/>
<dbReference type="GO" id="GO:0003700">
    <property type="term" value="F:DNA-binding transcription factor activity"/>
    <property type="evidence" value="ECO:0007669"/>
    <property type="project" value="InterPro"/>
</dbReference>
<dbReference type="SUPFAM" id="SSF46785">
    <property type="entry name" value="Winged helix' DNA-binding domain"/>
    <property type="match status" value="1"/>
</dbReference>
<dbReference type="GO" id="GO:0003677">
    <property type="term" value="F:DNA binding"/>
    <property type="evidence" value="ECO:0007669"/>
    <property type="project" value="UniProtKB-KW"/>
</dbReference>
<dbReference type="EMBL" id="OAOP01000004">
    <property type="protein sequence ID" value="SNX70797.1"/>
    <property type="molecule type" value="Genomic_DNA"/>
</dbReference>
<keyword evidence="6" id="KW-1185">Reference proteome</keyword>
<dbReference type="InterPro" id="IPR036388">
    <property type="entry name" value="WH-like_DNA-bd_sf"/>
</dbReference>
<evidence type="ECO:0000256" key="2">
    <source>
        <dbReference type="ARBA" id="ARBA00023125"/>
    </source>
</evidence>
<sequence>MKEKQSIKVHVYKTLREAILSRKLPPGKQIVENVISSKLSVSRTPIRSAINQLAMEGLVEIVPNKGAFVINPTFDEILQAYHLRKELEIMAVELSLNHLKESNLKAMEKIVETEKEALYKKDMENYVKANQNFHLALSSQCGNKFLIEFIDKLINQTSIYLILFDVFFEEHSPQPYGYKEHLEIIDLIRQKNLKKLKSALSKHFDNAIKSLNIRSDYSDLDRIFE</sequence>
<organism evidence="5 6">
    <name type="scientific">Bacillus oleivorans</name>
    <dbReference type="NCBI Taxonomy" id="1448271"/>
    <lineage>
        <taxon>Bacteria</taxon>
        <taxon>Bacillati</taxon>
        <taxon>Bacillota</taxon>
        <taxon>Bacilli</taxon>
        <taxon>Bacillales</taxon>
        <taxon>Bacillaceae</taxon>
        <taxon>Bacillus</taxon>
    </lineage>
</organism>
<proteinExistence type="predicted"/>
<accession>A0A285CTA8</accession>
<evidence type="ECO:0000259" key="4">
    <source>
        <dbReference type="PROSITE" id="PS50949"/>
    </source>
</evidence>
<protein>
    <submittedName>
        <fullName evidence="5">DNA-binding GntR family transcriptional regulator</fullName>
    </submittedName>
</protein>